<dbReference type="GO" id="GO:0005759">
    <property type="term" value="C:mitochondrial matrix"/>
    <property type="evidence" value="ECO:0007669"/>
    <property type="project" value="UniProtKB-ARBA"/>
</dbReference>
<dbReference type="PRINTS" id="PR00315">
    <property type="entry name" value="ELONGATNFCT"/>
</dbReference>
<dbReference type="Pfam" id="PF03764">
    <property type="entry name" value="EFG_IV"/>
    <property type="match status" value="1"/>
</dbReference>
<dbReference type="CDD" id="cd03713">
    <property type="entry name" value="EFG_mtEFG_C"/>
    <property type="match status" value="1"/>
</dbReference>
<keyword evidence="5" id="KW-0342">GTP-binding</keyword>
<keyword evidence="2" id="KW-0547">Nucleotide-binding</keyword>
<keyword evidence="4" id="KW-0496">Mitochondrion</keyword>
<dbReference type="InterPro" id="IPR005517">
    <property type="entry name" value="Transl_elong_EFG/EF2_IV"/>
</dbReference>
<dbReference type="InterPro" id="IPR014721">
    <property type="entry name" value="Ribsml_uS5_D2-typ_fold_subgr"/>
</dbReference>
<sequence length="813" mass="88024">MLLRGCLAAGKHLRTPAFLRTSCSSFGSVIYAQRHRALFTTDAVDPLSRVRNIGIIAHIDAGKTTTTERMLHYAGFTRTIGDVDDGDTIMDYLPAERERGITIQSAAITFGWRDHQLHLIDTPGHVDFTVEVERAMRVLDGAVTIIDAVSGVQAQTKTVWTQASRYQIPRIIFVNKMDRDGANWRKSVRDIEAKLSARPLVLMIPEYTGGERLEGGTLESWLDVVAMERVVFDIRADNTGATVRREKLVAGNGASFQAAADAREQLVEALAEIDQHIVDVFLGDDVDGDHLRLPTAELRAAIRRATLSSQASPVLLGASFRNIGVQPLLDAIIDYLPAPTDRPLPLALSPASSPTQLSKTDSEDSKQAHLDPSEKLVAFAFKVIVDQQRGPMVFVRVYSGTLDSRMTLVNGTRGGVKERATKLLQMYADTPEEISSIACGHIGVVLGLKQTKTGDTLLHPQHSSLSRSSKSGSKKHSKMMAGVSDTTEQPAIGLQLHGIDVPPPVFFCAVEADSPQDMRPLNEALANMTLEDPSLHISHDDETGQTLLSGMGELHLEVVRDRMLKDMKINASFGQMRVSYREMAGQEATAEFVYAKDIANKAVKAAMRVTVSPIADAEACADSNSVDVDVPESLGMDESGSQREAVLAAITEGIRSALYRGTLLGFPVTHTAIRVSDVQYFGEDLSTTAAYRACASQSFFQALKLSNPVLLEPIARTTILCPESHIGSVLSDLNGARKGRVLSLDDSDAECLDSTNATKVLVAEVPLSTMVGYSSSLRSLTAGSATFTMEVTGFGPMAAQQQQLVLKESLGYC</sequence>
<comment type="caution">
    <text evidence="9">The sequence shown here is derived from an EMBL/GenBank/DDBJ whole genome shotgun (WGS) entry which is preliminary data.</text>
</comment>
<dbReference type="InterPro" id="IPR005225">
    <property type="entry name" value="Small_GTP-bd"/>
</dbReference>
<dbReference type="PANTHER" id="PTHR43261">
    <property type="entry name" value="TRANSLATION ELONGATION FACTOR G-RELATED"/>
    <property type="match status" value="1"/>
</dbReference>
<keyword evidence="3" id="KW-0648">Protein biosynthesis</keyword>
<dbReference type="SUPFAM" id="SSF50447">
    <property type="entry name" value="Translation proteins"/>
    <property type="match status" value="1"/>
</dbReference>
<dbReference type="SMART" id="SM00889">
    <property type="entry name" value="EFG_IV"/>
    <property type="match status" value="1"/>
</dbReference>
<comment type="function">
    <text evidence="6">Catalyzes the GTP-dependent ribosomal translocation step during translation elongation. During this step, the ribosome changes from the pre-translocational (PRE) to the post-translocational (POST) state as the newly formed A-site-bound peptidyl-tRNA and P-site-bound deacylated tRNA move to the P and E sites, respectively. Catalyzes the coordinated movement of the two tRNA molecules, the mRNA and conformational changes in the ribosome.</text>
</comment>
<dbReference type="GO" id="GO:0032790">
    <property type="term" value="P:ribosome disassembly"/>
    <property type="evidence" value="ECO:0007669"/>
    <property type="project" value="TreeGrafter"/>
</dbReference>
<dbReference type="InterPro" id="IPR027417">
    <property type="entry name" value="P-loop_NTPase"/>
</dbReference>
<dbReference type="InterPro" id="IPR009022">
    <property type="entry name" value="EFG_III"/>
</dbReference>
<evidence type="ECO:0000256" key="1">
    <source>
        <dbReference type="ARBA" id="ARBA00017891"/>
    </source>
</evidence>
<dbReference type="Gene3D" id="3.30.70.870">
    <property type="entry name" value="Elongation Factor G (Translational Gtpase), domain 3"/>
    <property type="match status" value="1"/>
</dbReference>
<evidence type="ECO:0000256" key="4">
    <source>
        <dbReference type="ARBA" id="ARBA00023128"/>
    </source>
</evidence>
<dbReference type="GO" id="GO:0003924">
    <property type="term" value="F:GTPase activity"/>
    <property type="evidence" value="ECO:0007669"/>
    <property type="project" value="InterPro"/>
</dbReference>
<dbReference type="SUPFAM" id="SSF52540">
    <property type="entry name" value="P-loop containing nucleoside triphosphate hydrolases"/>
    <property type="match status" value="1"/>
</dbReference>
<feature type="compositionally biased region" description="Basic and acidic residues" evidence="7">
    <location>
        <begin position="360"/>
        <end position="369"/>
    </location>
</feature>
<keyword evidence="10" id="KW-1185">Reference proteome</keyword>
<dbReference type="Gene3D" id="3.30.230.10">
    <property type="match status" value="1"/>
</dbReference>
<dbReference type="Pfam" id="PF00009">
    <property type="entry name" value="GTP_EFTU"/>
    <property type="match status" value="1"/>
</dbReference>
<dbReference type="AlphaFoldDB" id="A0A9W8IFS4"/>
<dbReference type="SUPFAM" id="SSF54211">
    <property type="entry name" value="Ribosomal protein S5 domain 2-like"/>
    <property type="match status" value="1"/>
</dbReference>
<dbReference type="Gene3D" id="3.30.70.240">
    <property type="match status" value="1"/>
</dbReference>
<dbReference type="PROSITE" id="PS00301">
    <property type="entry name" value="G_TR_1"/>
    <property type="match status" value="1"/>
</dbReference>
<feature type="region of interest" description="Disordered" evidence="7">
    <location>
        <begin position="456"/>
        <end position="484"/>
    </location>
</feature>
<dbReference type="EMBL" id="JANBUY010000158">
    <property type="protein sequence ID" value="KAJ2862632.1"/>
    <property type="molecule type" value="Genomic_DNA"/>
</dbReference>
<dbReference type="InterPro" id="IPR000640">
    <property type="entry name" value="EFG_V-like"/>
</dbReference>
<evidence type="ECO:0000256" key="5">
    <source>
        <dbReference type="ARBA" id="ARBA00023134"/>
    </source>
</evidence>
<evidence type="ECO:0000313" key="9">
    <source>
        <dbReference type="EMBL" id="KAJ2862632.1"/>
    </source>
</evidence>
<feature type="domain" description="Tr-type G" evidence="8">
    <location>
        <begin position="48"/>
        <end position="340"/>
    </location>
</feature>
<evidence type="ECO:0000313" key="10">
    <source>
        <dbReference type="Proteomes" id="UP001140074"/>
    </source>
</evidence>
<evidence type="ECO:0000256" key="2">
    <source>
        <dbReference type="ARBA" id="ARBA00022741"/>
    </source>
</evidence>
<dbReference type="FunFam" id="3.30.70.240:FF:000001">
    <property type="entry name" value="Elongation factor G"/>
    <property type="match status" value="1"/>
</dbReference>
<evidence type="ECO:0000256" key="6">
    <source>
        <dbReference type="ARBA" id="ARBA00024731"/>
    </source>
</evidence>
<organism evidence="9 10">
    <name type="scientific">Coemansia aciculifera</name>
    <dbReference type="NCBI Taxonomy" id="417176"/>
    <lineage>
        <taxon>Eukaryota</taxon>
        <taxon>Fungi</taxon>
        <taxon>Fungi incertae sedis</taxon>
        <taxon>Zoopagomycota</taxon>
        <taxon>Kickxellomycotina</taxon>
        <taxon>Kickxellomycetes</taxon>
        <taxon>Kickxellales</taxon>
        <taxon>Kickxellaceae</taxon>
        <taxon>Coemansia</taxon>
    </lineage>
</organism>
<feature type="region of interest" description="Disordered" evidence="7">
    <location>
        <begin position="345"/>
        <end position="369"/>
    </location>
</feature>
<dbReference type="CDD" id="cd16262">
    <property type="entry name" value="EFG_III"/>
    <property type="match status" value="1"/>
</dbReference>
<dbReference type="SMART" id="SM00838">
    <property type="entry name" value="EFG_C"/>
    <property type="match status" value="1"/>
</dbReference>
<name>A0A9W8IFS4_9FUNG</name>
<dbReference type="Gene3D" id="2.40.30.10">
    <property type="entry name" value="Translation factors"/>
    <property type="match status" value="1"/>
</dbReference>
<reference evidence="9" key="1">
    <citation type="submission" date="2022-07" db="EMBL/GenBank/DDBJ databases">
        <title>Phylogenomic reconstructions and comparative analyses of Kickxellomycotina fungi.</title>
        <authorList>
            <person name="Reynolds N.K."/>
            <person name="Stajich J.E."/>
            <person name="Barry K."/>
            <person name="Grigoriev I.V."/>
            <person name="Crous P."/>
            <person name="Smith M.E."/>
        </authorList>
    </citation>
    <scope>NUCLEOTIDE SEQUENCE</scope>
    <source>
        <strain evidence="9">RSA 476</strain>
    </source>
</reference>
<dbReference type="Gene3D" id="3.40.50.300">
    <property type="entry name" value="P-loop containing nucleotide triphosphate hydrolases"/>
    <property type="match status" value="1"/>
</dbReference>
<dbReference type="InterPro" id="IPR020568">
    <property type="entry name" value="Ribosomal_Su5_D2-typ_SF"/>
</dbReference>
<evidence type="ECO:0000256" key="3">
    <source>
        <dbReference type="ARBA" id="ARBA00022917"/>
    </source>
</evidence>
<evidence type="ECO:0000256" key="7">
    <source>
        <dbReference type="SAM" id="MobiDB-lite"/>
    </source>
</evidence>
<dbReference type="InterPro" id="IPR035647">
    <property type="entry name" value="EFG_III/V"/>
</dbReference>
<dbReference type="FunFam" id="3.40.50.300:FF:000514">
    <property type="entry name" value="Ribosome-releasing factor 2, mitochondrial"/>
    <property type="match status" value="1"/>
</dbReference>
<dbReference type="InterPro" id="IPR031157">
    <property type="entry name" value="G_TR_CS"/>
</dbReference>
<dbReference type="CDD" id="cd01886">
    <property type="entry name" value="EF-G"/>
    <property type="match status" value="1"/>
</dbReference>
<dbReference type="Pfam" id="PF22042">
    <property type="entry name" value="EF-G_D2"/>
    <property type="match status" value="1"/>
</dbReference>
<dbReference type="InterPro" id="IPR041095">
    <property type="entry name" value="EFG_II"/>
</dbReference>
<dbReference type="InterPro" id="IPR053905">
    <property type="entry name" value="EF-G-like_DII"/>
</dbReference>
<dbReference type="Pfam" id="PF14492">
    <property type="entry name" value="EFG_III"/>
    <property type="match status" value="1"/>
</dbReference>
<dbReference type="SUPFAM" id="SSF54980">
    <property type="entry name" value="EF-G C-terminal domain-like"/>
    <property type="match status" value="2"/>
</dbReference>
<dbReference type="Pfam" id="PF00679">
    <property type="entry name" value="EFG_C"/>
    <property type="match status" value="1"/>
</dbReference>
<feature type="compositionally biased region" description="Low complexity" evidence="7">
    <location>
        <begin position="345"/>
        <end position="358"/>
    </location>
</feature>
<accession>A0A9W8IFS4</accession>
<dbReference type="NCBIfam" id="TIGR00231">
    <property type="entry name" value="small_GTP"/>
    <property type="match status" value="1"/>
</dbReference>
<dbReference type="Proteomes" id="UP001140074">
    <property type="component" value="Unassembled WGS sequence"/>
</dbReference>
<dbReference type="PROSITE" id="PS51722">
    <property type="entry name" value="G_TR_2"/>
    <property type="match status" value="1"/>
</dbReference>
<proteinExistence type="predicted"/>
<dbReference type="GO" id="GO:0005525">
    <property type="term" value="F:GTP binding"/>
    <property type="evidence" value="ECO:0007669"/>
    <property type="project" value="UniProtKB-KW"/>
</dbReference>
<dbReference type="InterPro" id="IPR000795">
    <property type="entry name" value="T_Tr_GTP-bd_dom"/>
</dbReference>
<dbReference type="InterPro" id="IPR009000">
    <property type="entry name" value="Transl_B-barrel_sf"/>
</dbReference>
<evidence type="ECO:0000259" key="8">
    <source>
        <dbReference type="PROSITE" id="PS51722"/>
    </source>
</evidence>
<dbReference type="GO" id="GO:0032543">
    <property type="term" value="P:mitochondrial translation"/>
    <property type="evidence" value="ECO:0007669"/>
    <property type="project" value="TreeGrafter"/>
</dbReference>
<dbReference type="PANTHER" id="PTHR43261:SF1">
    <property type="entry name" value="RIBOSOME-RELEASING FACTOR 2, MITOCHONDRIAL"/>
    <property type="match status" value="1"/>
</dbReference>
<protein>
    <recommendedName>
        <fullName evidence="1">Elongation factor 2</fullName>
    </recommendedName>
</protein>
<gene>
    <name evidence="9" type="primary">MEF2</name>
    <name evidence="9" type="ORF">GGH94_004149</name>
</gene>
<dbReference type="InterPro" id="IPR035649">
    <property type="entry name" value="EFG_V"/>
</dbReference>